<proteinExistence type="predicted"/>
<name>A0AAN7NW98_MYCAM</name>
<dbReference type="EMBL" id="JAUNZN010000001">
    <property type="protein sequence ID" value="KAK4832995.1"/>
    <property type="molecule type" value="Genomic_DNA"/>
</dbReference>
<dbReference type="Proteomes" id="UP001333110">
    <property type="component" value="Unassembled WGS sequence"/>
</dbReference>
<keyword evidence="2" id="KW-1185">Reference proteome</keyword>
<comment type="caution">
    <text evidence="1">The sequence shown here is derived from an EMBL/GenBank/DDBJ whole genome shotgun (WGS) entry which is preliminary data.</text>
</comment>
<evidence type="ECO:0000313" key="1">
    <source>
        <dbReference type="EMBL" id="KAK4832995.1"/>
    </source>
</evidence>
<dbReference type="PANTHER" id="PTHR33395:SF22">
    <property type="entry name" value="REVERSE TRANSCRIPTASE DOMAIN-CONTAINING PROTEIN"/>
    <property type="match status" value="1"/>
</dbReference>
<protein>
    <submittedName>
        <fullName evidence="1">Uncharacterized protein</fullName>
    </submittedName>
</protein>
<evidence type="ECO:0000313" key="2">
    <source>
        <dbReference type="Proteomes" id="UP001333110"/>
    </source>
</evidence>
<reference evidence="1 2" key="1">
    <citation type="journal article" date="2023" name="J. Hered.">
        <title>Chromosome-level genome of the wood stork (Mycteria americana) provides insight into avian chromosome evolution.</title>
        <authorList>
            <person name="Flamio R. Jr."/>
            <person name="Ramstad K.M."/>
        </authorList>
    </citation>
    <scope>NUCLEOTIDE SEQUENCE [LARGE SCALE GENOMIC DNA]</scope>
    <source>
        <strain evidence="1">JAX WOST 10</strain>
    </source>
</reference>
<sequence>MRREEFYEVYQRKFKVWYLGRTKSKHQAGWGQTTWKTALQRRTCFKDFNLPDVCWKNNAAERKQSRRFLECMEDNFLTQLVSESTREGIPLDLLFANREGL</sequence>
<dbReference type="GO" id="GO:0007508">
    <property type="term" value="P:larval heart development"/>
    <property type="evidence" value="ECO:0007669"/>
    <property type="project" value="TreeGrafter"/>
</dbReference>
<dbReference type="GO" id="GO:0031012">
    <property type="term" value="C:extracellular matrix"/>
    <property type="evidence" value="ECO:0007669"/>
    <property type="project" value="TreeGrafter"/>
</dbReference>
<gene>
    <name evidence="1" type="ORF">QYF61_027019</name>
</gene>
<accession>A0AAN7NW98</accession>
<feature type="non-terminal residue" evidence="1">
    <location>
        <position position="101"/>
    </location>
</feature>
<dbReference type="AlphaFoldDB" id="A0AAN7NW98"/>
<organism evidence="1 2">
    <name type="scientific">Mycteria americana</name>
    <name type="common">Wood stork</name>
    <dbReference type="NCBI Taxonomy" id="33587"/>
    <lineage>
        <taxon>Eukaryota</taxon>
        <taxon>Metazoa</taxon>
        <taxon>Chordata</taxon>
        <taxon>Craniata</taxon>
        <taxon>Vertebrata</taxon>
        <taxon>Euteleostomi</taxon>
        <taxon>Archelosauria</taxon>
        <taxon>Archosauria</taxon>
        <taxon>Dinosauria</taxon>
        <taxon>Saurischia</taxon>
        <taxon>Theropoda</taxon>
        <taxon>Coelurosauria</taxon>
        <taxon>Aves</taxon>
        <taxon>Neognathae</taxon>
        <taxon>Neoaves</taxon>
        <taxon>Aequornithes</taxon>
        <taxon>Ciconiiformes</taxon>
        <taxon>Ciconiidae</taxon>
        <taxon>Mycteria</taxon>
    </lineage>
</organism>
<dbReference type="GO" id="GO:0061343">
    <property type="term" value="P:cell adhesion involved in heart morphogenesis"/>
    <property type="evidence" value="ECO:0007669"/>
    <property type="project" value="TreeGrafter"/>
</dbReference>
<dbReference type="PANTHER" id="PTHR33395">
    <property type="entry name" value="TRANSCRIPTASE, PUTATIVE-RELATED-RELATED"/>
    <property type="match status" value="1"/>
</dbReference>